<evidence type="ECO:0000313" key="3">
    <source>
        <dbReference type="Proteomes" id="UP001596422"/>
    </source>
</evidence>
<accession>A0ABW2A5H4</accession>
<proteinExistence type="predicted"/>
<dbReference type="EMBL" id="JBHSWE010000001">
    <property type="protein sequence ID" value="MFC6672679.1"/>
    <property type="molecule type" value="Genomic_DNA"/>
</dbReference>
<evidence type="ECO:0000313" key="2">
    <source>
        <dbReference type="EMBL" id="MFC6672679.1"/>
    </source>
</evidence>
<dbReference type="InterPro" id="IPR027843">
    <property type="entry name" value="DUF4440"/>
</dbReference>
<dbReference type="InterPro" id="IPR032710">
    <property type="entry name" value="NTF2-like_dom_sf"/>
</dbReference>
<organism evidence="2 3">
    <name type="scientific">Marinobacterium aestuariivivens</name>
    <dbReference type="NCBI Taxonomy" id="1698799"/>
    <lineage>
        <taxon>Bacteria</taxon>
        <taxon>Pseudomonadati</taxon>
        <taxon>Pseudomonadota</taxon>
        <taxon>Gammaproteobacteria</taxon>
        <taxon>Oceanospirillales</taxon>
        <taxon>Oceanospirillaceae</taxon>
        <taxon>Marinobacterium</taxon>
    </lineage>
</organism>
<dbReference type="Pfam" id="PF14534">
    <property type="entry name" value="DUF4440"/>
    <property type="match status" value="1"/>
</dbReference>
<dbReference type="Gene3D" id="3.10.450.50">
    <property type="match status" value="1"/>
</dbReference>
<reference evidence="3" key="1">
    <citation type="journal article" date="2019" name="Int. J. Syst. Evol. Microbiol.">
        <title>The Global Catalogue of Microorganisms (GCM) 10K type strain sequencing project: providing services to taxonomists for standard genome sequencing and annotation.</title>
        <authorList>
            <consortium name="The Broad Institute Genomics Platform"/>
            <consortium name="The Broad Institute Genome Sequencing Center for Infectious Disease"/>
            <person name="Wu L."/>
            <person name="Ma J."/>
        </authorList>
    </citation>
    <scope>NUCLEOTIDE SEQUENCE [LARGE SCALE GENOMIC DNA]</scope>
    <source>
        <strain evidence="3">NBRC 111756</strain>
    </source>
</reference>
<dbReference type="Proteomes" id="UP001596422">
    <property type="component" value="Unassembled WGS sequence"/>
</dbReference>
<gene>
    <name evidence="2" type="ORF">ACFQDL_23335</name>
</gene>
<keyword evidence="3" id="KW-1185">Reference proteome</keyword>
<protein>
    <submittedName>
        <fullName evidence="2">Nuclear transport factor 2 family protein</fullName>
    </submittedName>
</protein>
<dbReference type="SUPFAM" id="SSF54427">
    <property type="entry name" value="NTF2-like"/>
    <property type="match status" value="1"/>
</dbReference>
<comment type="caution">
    <text evidence="2">The sequence shown here is derived from an EMBL/GenBank/DDBJ whole genome shotgun (WGS) entry which is preliminary data.</text>
</comment>
<name>A0ABW2A5H4_9GAMM</name>
<dbReference type="RefSeq" id="WP_379911103.1">
    <property type="nucleotide sequence ID" value="NZ_JBHSWE010000001.1"/>
</dbReference>
<evidence type="ECO:0000259" key="1">
    <source>
        <dbReference type="Pfam" id="PF14534"/>
    </source>
</evidence>
<sequence length="118" mass="13848">MAELELRRYKAMREADTESLDRLLAEDLSYTHSDGVTDSKKSYLLGVQAGKWKYRNIERHDHDIRIFRELAVITGDIHIDVDIEGIATHLNCRFLCIWQQKSEGWKMVVWQATRRLTA</sequence>
<feature type="domain" description="DUF4440" evidence="1">
    <location>
        <begin position="3"/>
        <end position="107"/>
    </location>
</feature>